<keyword evidence="1" id="KW-0472">Membrane</keyword>
<feature type="domain" description="Mammalian cell entry C-terminal" evidence="3">
    <location>
        <begin position="138"/>
        <end position="314"/>
    </location>
</feature>
<evidence type="ECO:0000256" key="1">
    <source>
        <dbReference type="SAM" id="Phobius"/>
    </source>
</evidence>
<dbReference type="GO" id="GO:0005576">
    <property type="term" value="C:extracellular region"/>
    <property type="evidence" value="ECO:0007669"/>
    <property type="project" value="TreeGrafter"/>
</dbReference>
<gene>
    <name evidence="4" type="ORF">F5544_02930</name>
</gene>
<reference evidence="4 5" key="1">
    <citation type="journal article" date="2019" name="ACS Chem. Biol.">
        <title>Identification and Mobilization of a Cryptic Antibiotic Biosynthesis Gene Locus from a Human-Pathogenic Nocardia Isolate.</title>
        <authorList>
            <person name="Herisse M."/>
            <person name="Ishida K."/>
            <person name="Porter J.L."/>
            <person name="Howden B."/>
            <person name="Hertweck C."/>
            <person name="Stinear T.P."/>
            <person name="Pidot S.J."/>
        </authorList>
    </citation>
    <scope>NUCLEOTIDE SEQUENCE [LARGE SCALE GENOMIC DNA]</scope>
    <source>
        <strain evidence="4 5">AUSMDU00012717</strain>
    </source>
</reference>
<dbReference type="RefSeq" id="WP_167471739.1">
    <property type="nucleotide sequence ID" value="NZ_CP046172.1"/>
</dbReference>
<dbReference type="Pfam" id="PF11887">
    <property type="entry name" value="Mce4_CUP1"/>
    <property type="match status" value="1"/>
</dbReference>
<protein>
    <submittedName>
        <fullName evidence="4">MCE family protein</fullName>
    </submittedName>
</protein>
<evidence type="ECO:0000259" key="3">
    <source>
        <dbReference type="Pfam" id="PF11887"/>
    </source>
</evidence>
<dbReference type="Pfam" id="PF02470">
    <property type="entry name" value="MlaD"/>
    <property type="match status" value="1"/>
</dbReference>
<accession>A0A6G9Y607</accession>
<dbReference type="InterPro" id="IPR024516">
    <property type="entry name" value="Mce_C"/>
</dbReference>
<proteinExistence type="predicted"/>
<keyword evidence="1" id="KW-1133">Transmembrane helix</keyword>
<dbReference type="InterPro" id="IPR052336">
    <property type="entry name" value="MlaD_Phospholipid_Transporter"/>
</dbReference>
<sequence>MNTSDPTPTDGGVVSKVERRLPNWARRLPRWVLILAGVLVIALVVTVAWGGITNIGKSKITAYFQSTTGLYPGDDVRVLGVKVGRIDSIEPGSDKVRVELTIDRGISLPADAKAVIIAPSLVSARFIQLAPAYTGGPKLRDGGEIGIERTAVPVEWDDIKAELSKLATTLGPVGEDKEGSFGRFVNTAASNLDGNGDKFRQTLHELSATLNTLSDGRTDLFGTIRNLQKFVDVLSASNEQIVQFGGRLASVASVLNGVSTDLGAGLDNLDSAVADVKRFLDTSGPTLTDSVRKLADATQIIVDKRPELERVLHSGPTALVNFYQLYKPAQGTLTGAVALGNFANPVSFLCGSVEAIEANESDKSAQLCAQYLAPILNSVAVNYPPLLLNTASGVQAFPNQLVYSPPSLADRAKPDPQPAPPPITVPDGLAGLALPGLPGGGR</sequence>
<evidence type="ECO:0000313" key="5">
    <source>
        <dbReference type="Proteomes" id="UP000503540"/>
    </source>
</evidence>
<name>A0A6G9Y607_9NOCA</name>
<dbReference type="PANTHER" id="PTHR33371">
    <property type="entry name" value="INTERMEMBRANE PHOSPHOLIPID TRANSPORT SYSTEM BINDING PROTEIN MLAD-RELATED"/>
    <property type="match status" value="1"/>
</dbReference>
<evidence type="ECO:0000259" key="2">
    <source>
        <dbReference type="Pfam" id="PF02470"/>
    </source>
</evidence>
<feature type="transmembrane region" description="Helical" evidence="1">
    <location>
        <begin position="31"/>
        <end position="52"/>
    </location>
</feature>
<dbReference type="InterPro" id="IPR005693">
    <property type="entry name" value="Mce"/>
</dbReference>
<evidence type="ECO:0000313" key="4">
    <source>
        <dbReference type="EMBL" id="QIS08506.1"/>
    </source>
</evidence>
<keyword evidence="1" id="KW-0812">Transmembrane</keyword>
<dbReference type="NCBIfam" id="TIGR00996">
    <property type="entry name" value="Mtu_fam_mce"/>
    <property type="match status" value="1"/>
</dbReference>
<organism evidence="4 5">
    <name type="scientific">Nocardia arthritidis</name>
    <dbReference type="NCBI Taxonomy" id="228602"/>
    <lineage>
        <taxon>Bacteria</taxon>
        <taxon>Bacillati</taxon>
        <taxon>Actinomycetota</taxon>
        <taxon>Actinomycetes</taxon>
        <taxon>Mycobacteriales</taxon>
        <taxon>Nocardiaceae</taxon>
        <taxon>Nocardia</taxon>
    </lineage>
</organism>
<dbReference type="KEGG" id="nah:F5544_02930"/>
<dbReference type="EMBL" id="CP046172">
    <property type="protein sequence ID" value="QIS08506.1"/>
    <property type="molecule type" value="Genomic_DNA"/>
</dbReference>
<keyword evidence="5" id="KW-1185">Reference proteome</keyword>
<dbReference type="InterPro" id="IPR003399">
    <property type="entry name" value="Mce/MlaD"/>
</dbReference>
<dbReference type="PANTHER" id="PTHR33371:SF4">
    <property type="entry name" value="INTERMEMBRANE PHOSPHOLIPID TRANSPORT SYSTEM BINDING PROTEIN MLAD"/>
    <property type="match status" value="1"/>
</dbReference>
<dbReference type="AlphaFoldDB" id="A0A6G9Y607"/>
<feature type="domain" description="Mce/MlaD" evidence="2">
    <location>
        <begin position="58"/>
        <end position="131"/>
    </location>
</feature>
<dbReference type="Proteomes" id="UP000503540">
    <property type="component" value="Chromosome"/>
</dbReference>